<comment type="similarity">
    <text evidence="2">Belongs to the outer membrane factor (OMF) (TC 1.B.17) family.</text>
</comment>
<evidence type="ECO:0000256" key="2">
    <source>
        <dbReference type="ARBA" id="ARBA00007613"/>
    </source>
</evidence>
<evidence type="ECO:0000256" key="5">
    <source>
        <dbReference type="ARBA" id="ARBA00022692"/>
    </source>
</evidence>
<keyword evidence="5" id="KW-0812">Transmembrane</keyword>
<dbReference type="RefSeq" id="WP_200504179.1">
    <property type="nucleotide sequence ID" value="NZ_JAEHFX010000001.1"/>
</dbReference>
<accession>A0ABS1BWQ0</accession>
<evidence type="ECO:0000313" key="10">
    <source>
        <dbReference type="Proteomes" id="UP000644147"/>
    </source>
</evidence>
<keyword evidence="10" id="KW-1185">Reference proteome</keyword>
<feature type="coiled-coil region" evidence="8">
    <location>
        <begin position="197"/>
        <end position="228"/>
    </location>
</feature>
<keyword evidence="3" id="KW-0813">Transport</keyword>
<protein>
    <submittedName>
        <fullName evidence="9">TolC family protein</fullName>
    </submittedName>
</protein>
<dbReference type="InterPro" id="IPR051906">
    <property type="entry name" value="TolC-like"/>
</dbReference>
<comment type="subcellular location">
    <subcellularLocation>
        <location evidence="1">Cell outer membrane</location>
    </subcellularLocation>
</comment>
<keyword evidence="7" id="KW-0998">Cell outer membrane</keyword>
<evidence type="ECO:0000256" key="8">
    <source>
        <dbReference type="SAM" id="Coils"/>
    </source>
</evidence>
<evidence type="ECO:0000256" key="4">
    <source>
        <dbReference type="ARBA" id="ARBA00022452"/>
    </source>
</evidence>
<comment type="caution">
    <text evidence="9">The sequence shown here is derived from an EMBL/GenBank/DDBJ whole genome shotgun (WGS) entry which is preliminary data.</text>
</comment>
<proteinExistence type="inferred from homology"/>
<evidence type="ECO:0000256" key="6">
    <source>
        <dbReference type="ARBA" id="ARBA00023136"/>
    </source>
</evidence>
<dbReference type="PANTHER" id="PTHR30026:SF20">
    <property type="entry name" value="OUTER MEMBRANE PROTEIN TOLC"/>
    <property type="match status" value="1"/>
</dbReference>
<organism evidence="9 10">
    <name type="scientific">Adhaeribacter terrigena</name>
    <dbReference type="NCBI Taxonomy" id="2793070"/>
    <lineage>
        <taxon>Bacteria</taxon>
        <taxon>Pseudomonadati</taxon>
        <taxon>Bacteroidota</taxon>
        <taxon>Cytophagia</taxon>
        <taxon>Cytophagales</taxon>
        <taxon>Hymenobacteraceae</taxon>
        <taxon>Adhaeribacter</taxon>
    </lineage>
</organism>
<dbReference type="InterPro" id="IPR003423">
    <property type="entry name" value="OMP_efflux"/>
</dbReference>
<dbReference type="SUPFAM" id="SSF56954">
    <property type="entry name" value="Outer membrane efflux proteins (OEP)"/>
    <property type="match status" value="1"/>
</dbReference>
<name>A0ABS1BWQ0_9BACT</name>
<evidence type="ECO:0000256" key="3">
    <source>
        <dbReference type="ARBA" id="ARBA00022448"/>
    </source>
</evidence>
<evidence type="ECO:0000313" key="9">
    <source>
        <dbReference type="EMBL" id="MBK0401551.1"/>
    </source>
</evidence>
<sequence length="442" mass="51320">MVWRLKSIFLLLLLLSVGRPLLAQSRLLSLEAALQYARQHQLSVQQLGYEAEISGTRFKQKKAAKYPEVSAGLDTRYNAQLPTQILPGDFRNLPGQNIPVVFGTKYSTTAALEGNYAVFDPDRKYQVEHAKREQEIANNNLLTEQTEVALEVKKAYYSCLINQQKIKLTRGNLLRNEEFYKNTQALFRNGQLQPIEVDRARLNFQTQQAELQNAIQNLEKNLLHLKYQTGLPLDSSVILTDTLLLSAAQPFFEPNIFDLKARPEYRTLLLQQEQENLLLTRNRRLALPTLSLYGYYGSQAYRDNFSFFDFQEKWYPVAYTGAQLNWILFEGFYRKALVQESKIALKRSRSQLLSFERDYIFQTNDKLLTLKNELQNLKIREENVQLAEKVLRVTRIRFEQSLEKSQAVTDAENDLLNAQTNYLNALYDFTLARLEYERIAGK</sequence>
<gene>
    <name evidence="9" type="ORF">I5M27_01060</name>
</gene>
<dbReference type="PANTHER" id="PTHR30026">
    <property type="entry name" value="OUTER MEMBRANE PROTEIN TOLC"/>
    <property type="match status" value="1"/>
</dbReference>
<dbReference type="EMBL" id="JAEHFX010000001">
    <property type="protein sequence ID" value="MBK0401551.1"/>
    <property type="molecule type" value="Genomic_DNA"/>
</dbReference>
<evidence type="ECO:0000256" key="1">
    <source>
        <dbReference type="ARBA" id="ARBA00004442"/>
    </source>
</evidence>
<dbReference type="Proteomes" id="UP000644147">
    <property type="component" value="Unassembled WGS sequence"/>
</dbReference>
<keyword evidence="4" id="KW-1134">Transmembrane beta strand</keyword>
<keyword evidence="6" id="KW-0472">Membrane</keyword>
<keyword evidence="8" id="KW-0175">Coiled coil</keyword>
<evidence type="ECO:0000256" key="7">
    <source>
        <dbReference type="ARBA" id="ARBA00023237"/>
    </source>
</evidence>
<feature type="coiled-coil region" evidence="8">
    <location>
        <begin position="360"/>
        <end position="387"/>
    </location>
</feature>
<reference evidence="9 10" key="1">
    <citation type="submission" date="2020-12" db="EMBL/GenBank/DDBJ databases">
        <title>Bacterial novel species Adhaeribacter sp. BT258 isolated from soil.</title>
        <authorList>
            <person name="Jung H.-Y."/>
        </authorList>
    </citation>
    <scope>NUCLEOTIDE SEQUENCE [LARGE SCALE GENOMIC DNA]</scope>
    <source>
        <strain evidence="9 10">BT258</strain>
    </source>
</reference>
<dbReference type="Pfam" id="PF02321">
    <property type="entry name" value="OEP"/>
    <property type="match status" value="2"/>
</dbReference>
<dbReference type="Gene3D" id="1.20.1600.10">
    <property type="entry name" value="Outer membrane efflux proteins (OEP)"/>
    <property type="match status" value="1"/>
</dbReference>